<dbReference type="SUPFAM" id="SSF47113">
    <property type="entry name" value="Histone-fold"/>
    <property type="match status" value="1"/>
</dbReference>
<dbReference type="GO" id="GO:0005669">
    <property type="term" value="C:transcription factor TFIID complex"/>
    <property type="evidence" value="ECO:0007669"/>
    <property type="project" value="TreeGrafter"/>
</dbReference>
<dbReference type="Gene3D" id="1.10.20.10">
    <property type="entry name" value="Histone, subunit A"/>
    <property type="match status" value="1"/>
</dbReference>
<name>A0A8T2QS18_CERRI</name>
<comment type="similarity">
    <text evidence="2">Belongs to the TAF9 family.</text>
</comment>
<dbReference type="OMA" id="PHDAQVM"/>
<dbReference type="PANTHER" id="PTHR48068">
    <property type="entry name" value="TAF9 RNA POLYMERASE II, TATA BOX-BINDING PROTEIN (TBP)-ASSOCIATED FACTOR"/>
    <property type="match status" value="1"/>
</dbReference>
<dbReference type="OrthoDB" id="341924at2759"/>
<evidence type="ECO:0000256" key="4">
    <source>
        <dbReference type="ARBA" id="ARBA00023163"/>
    </source>
</evidence>
<dbReference type="PANTHER" id="PTHR48068:SF4">
    <property type="entry name" value="TATA-BOX BINDING PROTEIN ASSOCIATED FACTOR 9"/>
    <property type="match status" value="1"/>
</dbReference>
<dbReference type="InterPro" id="IPR051431">
    <property type="entry name" value="TFIID_subunit_9"/>
</dbReference>
<evidence type="ECO:0000313" key="8">
    <source>
        <dbReference type="Proteomes" id="UP000825935"/>
    </source>
</evidence>
<evidence type="ECO:0000313" key="7">
    <source>
        <dbReference type="EMBL" id="KAH7286942.1"/>
    </source>
</evidence>
<keyword evidence="3" id="KW-0805">Transcription regulation</keyword>
<organism evidence="7 8">
    <name type="scientific">Ceratopteris richardii</name>
    <name type="common">Triangle waterfern</name>
    <dbReference type="NCBI Taxonomy" id="49495"/>
    <lineage>
        <taxon>Eukaryota</taxon>
        <taxon>Viridiplantae</taxon>
        <taxon>Streptophyta</taxon>
        <taxon>Embryophyta</taxon>
        <taxon>Tracheophyta</taxon>
        <taxon>Polypodiopsida</taxon>
        <taxon>Polypodiidae</taxon>
        <taxon>Polypodiales</taxon>
        <taxon>Pteridineae</taxon>
        <taxon>Pteridaceae</taxon>
        <taxon>Parkerioideae</taxon>
        <taxon>Ceratopteris</taxon>
    </lineage>
</organism>
<sequence length="194" mass="21367">MANEEGGGAEVGDEEVPKDAKVVKSILRSMGVKQYEPRVVQQFLDFCYRYVVDVLSDAHVYSEHASKPSIDTEDVKLAIQSRINFAFSQLPSRETLMELARVRNSVPLPKSIGGPGITLPPDQDTLLAPNYQLSVPMKNPNQPEEMELDGEDGSKTPTTIIDKNGMQPCASQQTMDQDSARKVSFSLAGKRPRS</sequence>
<feature type="region of interest" description="Disordered" evidence="6">
    <location>
        <begin position="137"/>
        <end position="194"/>
    </location>
</feature>
<evidence type="ECO:0008006" key="9">
    <source>
        <dbReference type="Google" id="ProtNLM"/>
    </source>
</evidence>
<dbReference type="GO" id="GO:0016251">
    <property type="term" value="F:RNA polymerase II general transcription initiation factor activity"/>
    <property type="evidence" value="ECO:0007669"/>
    <property type="project" value="TreeGrafter"/>
</dbReference>
<evidence type="ECO:0000256" key="5">
    <source>
        <dbReference type="ARBA" id="ARBA00023242"/>
    </source>
</evidence>
<dbReference type="Pfam" id="PF02291">
    <property type="entry name" value="TFIID-31kDa"/>
    <property type="match status" value="1"/>
</dbReference>
<keyword evidence="8" id="KW-1185">Reference proteome</keyword>
<dbReference type="FunFam" id="1.10.20.10:FF:000018">
    <property type="entry name" value="Transcription initiation factor TFIID subunit 9"/>
    <property type="match status" value="1"/>
</dbReference>
<gene>
    <name evidence="7" type="ORF">KP509_32G028800</name>
</gene>
<evidence type="ECO:0000256" key="2">
    <source>
        <dbReference type="ARBA" id="ARBA00007646"/>
    </source>
</evidence>
<dbReference type="EMBL" id="CM035437">
    <property type="protein sequence ID" value="KAH7286942.1"/>
    <property type="molecule type" value="Genomic_DNA"/>
</dbReference>
<dbReference type="InterPro" id="IPR003162">
    <property type="entry name" value="TFIID-31"/>
</dbReference>
<comment type="subcellular location">
    <subcellularLocation>
        <location evidence="1">Nucleus</location>
    </subcellularLocation>
</comment>
<reference evidence="7" key="1">
    <citation type="submission" date="2021-08" db="EMBL/GenBank/DDBJ databases">
        <title>WGS assembly of Ceratopteris richardii.</title>
        <authorList>
            <person name="Marchant D.B."/>
            <person name="Chen G."/>
            <person name="Jenkins J."/>
            <person name="Shu S."/>
            <person name="Leebens-Mack J."/>
            <person name="Grimwood J."/>
            <person name="Schmutz J."/>
            <person name="Soltis P."/>
            <person name="Soltis D."/>
            <person name="Chen Z.-H."/>
        </authorList>
    </citation>
    <scope>NUCLEOTIDE SEQUENCE</scope>
    <source>
        <strain evidence="7">Whitten #5841</strain>
        <tissue evidence="7">Leaf</tissue>
    </source>
</reference>
<dbReference type="GO" id="GO:0046982">
    <property type="term" value="F:protein heterodimerization activity"/>
    <property type="evidence" value="ECO:0007669"/>
    <property type="project" value="InterPro"/>
</dbReference>
<proteinExistence type="inferred from homology"/>
<dbReference type="GO" id="GO:0000124">
    <property type="term" value="C:SAGA complex"/>
    <property type="evidence" value="ECO:0007669"/>
    <property type="project" value="TreeGrafter"/>
</dbReference>
<dbReference type="GO" id="GO:0003713">
    <property type="term" value="F:transcription coactivator activity"/>
    <property type="evidence" value="ECO:0007669"/>
    <property type="project" value="TreeGrafter"/>
</dbReference>
<protein>
    <recommendedName>
        <fullName evidence="9">Transcription initiation factor TFIID subunit 9</fullName>
    </recommendedName>
</protein>
<evidence type="ECO:0000256" key="3">
    <source>
        <dbReference type="ARBA" id="ARBA00023015"/>
    </source>
</evidence>
<dbReference type="Proteomes" id="UP000825935">
    <property type="component" value="Chromosome 32"/>
</dbReference>
<dbReference type="AlphaFoldDB" id="A0A8T2QS18"/>
<dbReference type="GO" id="GO:0051123">
    <property type="term" value="P:RNA polymerase II preinitiation complex assembly"/>
    <property type="evidence" value="ECO:0007669"/>
    <property type="project" value="TreeGrafter"/>
</dbReference>
<keyword evidence="4" id="KW-0804">Transcription</keyword>
<keyword evidence="5" id="KW-0539">Nucleus</keyword>
<comment type="caution">
    <text evidence="7">The sequence shown here is derived from an EMBL/GenBank/DDBJ whole genome shotgun (WGS) entry which is preliminary data.</text>
</comment>
<evidence type="ECO:0000256" key="6">
    <source>
        <dbReference type="SAM" id="MobiDB-lite"/>
    </source>
</evidence>
<evidence type="ECO:0000256" key="1">
    <source>
        <dbReference type="ARBA" id="ARBA00004123"/>
    </source>
</evidence>
<dbReference type="CDD" id="cd07979">
    <property type="entry name" value="HFD_TAF9"/>
    <property type="match status" value="1"/>
</dbReference>
<dbReference type="InterPro" id="IPR009072">
    <property type="entry name" value="Histone-fold"/>
</dbReference>
<accession>A0A8T2QS18</accession>